<dbReference type="InterPro" id="IPR036273">
    <property type="entry name" value="CRAL/TRIO_N_dom_sf"/>
</dbReference>
<dbReference type="Proteomes" id="UP000324585">
    <property type="component" value="Unassembled WGS sequence"/>
</dbReference>
<dbReference type="CDD" id="cd00170">
    <property type="entry name" value="SEC14"/>
    <property type="match status" value="1"/>
</dbReference>
<reference evidence="3" key="1">
    <citation type="journal article" date="2019" name="Nat. Commun.">
        <title>Expansion of phycobilisome linker gene families in mesophilic red algae.</title>
        <authorList>
            <person name="Lee J."/>
            <person name="Kim D."/>
            <person name="Bhattacharya D."/>
            <person name="Yoon H.S."/>
        </authorList>
    </citation>
    <scope>NUCLEOTIDE SEQUENCE [LARGE SCALE GENOMIC DNA]</scope>
    <source>
        <strain evidence="3">CCMP 1328</strain>
    </source>
</reference>
<dbReference type="AlphaFoldDB" id="A0A5J4YQV1"/>
<comment type="caution">
    <text evidence="2">The sequence shown here is derived from an EMBL/GenBank/DDBJ whole genome shotgun (WGS) entry which is preliminary data.</text>
</comment>
<dbReference type="InterPro" id="IPR036865">
    <property type="entry name" value="CRAL-TRIO_dom_sf"/>
</dbReference>
<dbReference type="GO" id="GO:0008526">
    <property type="term" value="F:phosphatidylinositol transfer activity"/>
    <property type="evidence" value="ECO:0007669"/>
    <property type="project" value="TreeGrafter"/>
</dbReference>
<dbReference type="PANTHER" id="PTHR45824:SF29">
    <property type="entry name" value="GH16843P"/>
    <property type="match status" value="1"/>
</dbReference>
<dbReference type="PROSITE" id="PS50191">
    <property type="entry name" value="CRAL_TRIO"/>
    <property type="match status" value="1"/>
</dbReference>
<dbReference type="Pfam" id="PF00650">
    <property type="entry name" value="CRAL_TRIO"/>
    <property type="match status" value="1"/>
</dbReference>
<proteinExistence type="predicted"/>
<feature type="domain" description="CRAL-TRIO" evidence="1">
    <location>
        <begin position="115"/>
        <end position="274"/>
    </location>
</feature>
<protein>
    <submittedName>
        <fullName evidence="2">Random slug protein 5</fullName>
    </submittedName>
</protein>
<dbReference type="SMART" id="SM00516">
    <property type="entry name" value="SEC14"/>
    <property type="match status" value="1"/>
</dbReference>
<evidence type="ECO:0000313" key="3">
    <source>
        <dbReference type="Proteomes" id="UP000324585"/>
    </source>
</evidence>
<sequence>MDVTEEERAQAAELQSRIEKYLVPVGSNGDAGVQGVSPGRAAETDGKAVMVPRTLGMNAFLCEATMIRYLRARGHQLDAAEAMLRESLVWRAKEQPERVVCQACIKNRRSHTMRLVGHDKKQRPVFYSHFTAVENRDPTDNVQHLIWLLERSFESSDVSQPQQYVWLLDFVGFSMGDMNPSIGRKSLSLFSDQYPERLGKAVIMDSPMLFSGLWKVLSPFIDAKTHEKIEFVAYKARRPMMERLFDSELVDVLEKQISDVRDPSVVRTKDWWLEVDPACPSRTDLASDMKQQVN</sequence>
<evidence type="ECO:0000313" key="2">
    <source>
        <dbReference type="EMBL" id="KAA8493625.1"/>
    </source>
</evidence>
<organism evidence="2 3">
    <name type="scientific">Porphyridium purpureum</name>
    <name type="common">Red alga</name>
    <name type="synonym">Porphyridium cruentum</name>
    <dbReference type="NCBI Taxonomy" id="35688"/>
    <lineage>
        <taxon>Eukaryota</taxon>
        <taxon>Rhodophyta</taxon>
        <taxon>Bangiophyceae</taxon>
        <taxon>Porphyridiales</taxon>
        <taxon>Porphyridiaceae</taxon>
        <taxon>Porphyridium</taxon>
    </lineage>
</organism>
<dbReference type="EMBL" id="VRMN01000006">
    <property type="protein sequence ID" value="KAA8493625.1"/>
    <property type="molecule type" value="Genomic_DNA"/>
</dbReference>
<dbReference type="SUPFAM" id="SSF46938">
    <property type="entry name" value="CRAL/TRIO N-terminal domain"/>
    <property type="match status" value="1"/>
</dbReference>
<dbReference type="OMA" id="WRTERID"/>
<dbReference type="InterPro" id="IPR052578">
    <property type="entry name" value="PI_Transfer_CRAL-TRIO"/>
</dbReference>
<dbReference type="SUPFAM" id="SSF52087">
    <property type="entry name" value="CRAL/TRIO domain"/>
    <property type="match status" value="1"/>
</dbReference>
<evidence type="ECO:0000259" key="1">
    <source>
        <dbReference type="PROSITE" id="PS50191"/>
    </source>
</evidence>
<dbReference type="InterPro" id="IPR001251">
    <property type="entry name" value="CRAL-TRIO_dom"/>
</dbReference>
<name>A0A5J4YQV1_PORPP</name>
<gene>
    <name evidence="2" type="ORF">FVE85_4762</name>
</gene>
<dbReference type="OrthoDB" id="75724at2759"/>
<dbReference type="Gene3D" id="3.40.525.10">
    <property type="entry name" value="CRAL-TRIO lipid binding domain"/>
    <property type="match status" value="1"/>
</dbReference>
<keyword evidence="3" id="KW-1185">Reference proteome</keyword>
<accession>A0A5J4YQV1</accession>
<dbReference type="PANTHER" id="PTHR45824">
    <property type="entry name" value="GH16843P"/>
    <property type="match status" value="1"/>
</dbReference>